<dbReference type="PANTHER" id="PTHR43856">
    <property type="entry name" value="CARDIOLIPIN HYDROLASE"/>
    <property type="match status" value="1"/>
</dbReference>
<dbReference type="PROSITE" id="PS50035">
    <property type="entry name" value="PLD"/>
    <property type="match status" value="1"/>
</dbReference>
<protein>
    <recommendedName>
        <fullName evidence="3">phospholipase D</fullName>
        <ecNumber evidence="3">3.1.4.4</ecNumber>
    </recommendedName>
</protein>
<comment type="catalytic activity">
    <reaction evidence="1">
        <text>a 1,2-diacyl-sn-glycero-3-phosphocholine + H2O = a 1,2-diacyl-sn-glycero-3-phosphate + choline + H(+)</text>
        <dbReference type="Rhea" id="RHEA:14445"/>
        <dbReference type="ChEBI" id="CHEBI:15354"/>
        <dbReference type="ChEBI" id="CHEBI:15377"/>
        <dbReference type="ChEBI" id="CHEBI:15378"/>
        <dbReference type="ChEBI" id="CHEBI:57643"/>
        <dbReference type="ChEBI" id="CHEBI:58608"/>
        <dbReference type="EC" id="3.1.4.4"/>
    </reaction>
</comment>
<dbReference type="Gene3D" id="3.30.870.10">
    <property type="entry name" value="Endonuclease Chain A"/>
    <property type="match status" value="2"/>
</dbReference>
<evidence type="ECO:0000259" key="7">
    <source>
        <dbReference type="PROSITE" id="PS50035"/>
    </source>
</evidence>
<keyword evidence="5" id="KW-0442">Lipid degradation</keyword>
<dbReference type="SMART" id="SM00155">
    <property type="entry name" value="PLDc"/>
    <property type="match status" value="2"/>
</dbReference>
<dbReference type="RefSeq" id="WP_338180414.1">
    <property type="nucleotide sequence ID" value="NZ_JAEKNQ010000041.1"/>
</dbReference>
<dbReference type="PANTHER" id="PTHR43856:SF1">
    <property type="entry name" value="MITOCHONDRIAL CARDIOLIPIN HYDROLASE"/>
    <property type="match status" value="1"/>
</dbReference>
<dbReference type="InterPro" id="IPR025202">
    <property type="entry name" value="PLD-like_dom"/>
</dbReference>
<evidence type="ECO:0000313" key="9">
    <source>
        <dbReference type="Proteomes" id="UP000620075"/>
    </source>
</evidence>
<evidence type="ECO:0000256" key="3">
    <source>
        <dbReference type="ARBA" id="ARBA00012027"/>
    </source>
</evidence>
<comment type="similarity">
    <text evidence="2">Belongs to the phospholipase D family.</text>
</comment>
<evidence type="ECO:0000256" key="4">
    <source>
        <dbReference type="ARBA" id="ARBA00022801"/>
    </source>
</evidence>
<dbReference type="SUPFAM" id="SSF56024">
    <property type="entry name" value="Phospholipase D/nuclease"/>
    <property type="match status" value="2"/>
</dbReference>
<evidence type="ECO:0000256" key="5">
    <source>
        <dbReference type="ARBA" id="ARBA00022963"/>
    </source>
</evidence>
<organism evidence="8 9">
    <name type="scientific">Candidatus Dormiibacter inghamiae</name>
    <dbReference type="NCBI Taxonomy" id="3127013"/>
    <lineage>
        <taxon>Bacteria</taxon>
        <taxon>Bacillati</taxon>
        <taxon>Candidatus Dormiibacterota</taxon>
        <taxon>Candidatus Dormibacteria</taxon>
        <taxon>Candidatus Dormibacterales</taxon>
        <taxon>Candidatus Dormibacteraceae</taxon>
        <taxon>Candidatus Dormiibacter</taxon>
    </lineage>
</organism>
<proteinExistence type="inferred from homology"/>
<feature type="domain" description="PLD phosphodiesterase" evidence="7">
    <location>
        <begin position="270"/>
        <end position="296"/>
    </location>
</feature>
<dbReference type="EMBL" id="JAEKNQ010000041">
    <property type="protein sequence ID" value="MBJ7603797.1"/>
    <property type="molecule type" value="Genomic_DNA"/>
</dbReference>
<evidence type="ECO:0000313" key="8">
    <source>
        <dbReference type="EMBL" id="MBJ7603797.1"/>
    </source>
</evidence>
<gene>
    <name evidence="8" type="ORF">JF888_11480</name>
</gene>
<dbReference type="Proteomes" id="UP000620075">
    <property type="component" value="Unassembled WGS sequence"/>
</dbReference>
<evidence type="ECO:0000256" key="1">
    <source>
        <dbReference type="ARBA" id="ARBA00000798"/>
    </source>
</evidence>
<dbReference type="InterPro" id="IPR051406">
    <property type="entry name" value="PLD_domain"/>
</dbReference>
<dbReference type="EC" id="3.1.4.4" evidence="3"/>
<sequence>MAEFLSAARQSLDVAIYDLAPSGPAADTLRSAFQAAAGRGVRVRLVFNQEPPRRSKPLPPPGFVDWDWLKALGVPFQPISGEPDLMHHKYVVRDAATPEAAVWTGSTNWTTDSWTREENVIVRLAEPVIAAAYAANFEELLQRRSVQGSGQEEPEWRQPQPDLRLRAFFTPGRAQELVHEIAERLALAQRRIRICSPVLTSGPVLASLAETIDRQGPDIAGCFDETQMDEVRHQWGSQPQSAWKLGLWAQISSAVPWGAKRSQPYAPGSLHDFMHAKCTVADDTVFVGSFNLSHSGEANAENVLQIEHGPTADAFAGYIDEVRARYPWTPQAVETPGRASRDLR</sequence>
<name>A0A934KHU6_9BACT</name>
<dbReference type="Pfam" id="PF13091">
    <property type="entry name" value="PLDc_2"/>
    <property type="match status" value="2"/>
</dbReference>
<reference evidence="8 9" key="1">
    <citation type="submission" date="2020-10" db="EMBL/GenBank/DDBJ databases">
        <title>Ca. Dormibacterota MAGs.</title>
        <authorList>
            <person name="Montgomery K."/>
        </authorList>
    </citation>
    <scope>NUCLEOTIDE SEQUENCE [LARGE SCALE GENOMIC DNA]</scope>
    <source>
        <strain evidence="8">SC8811_S16_3</strain>
    </source>
</reference>
<dbReference type="GO" id="GO:0004630">
    <property type="term" value="F:phospholipase D activity"/>
    <property type="evidence" value="ECO:0007669"/>
    <property type="project" value="UniProtKB-EC"/>
</dbReference>
<dbReference type="GO" id="GO:0006793">
    <property type="term" value="P:phosphorus metabolic process"/>
    <property type="evidence" value="ECO:0007669"/>
    <property type="project" value="UniProtKB-ARBA"/>
</dbReference>
<dbReference type="GO" id="GO:0016891">
    <property type="term" value="F:RNA endonuclease activity producing 5'-phosphomonoesters, hydrolytic mechanism"/>
    <property type="evidence" value="ECO:0007669"/>
    <property type="project" value="TreeGrafter"/>
</dbReference>
<dbReference type="GO" id="GO:0016042">
    <property type="term" value="P:lipid catabolic process"/>
    <property type="evidence" value="ECO:0007669"/>
    <property type="project" value="UniProtKB-KW"/>
</dbReference>
<accession>A0A934KHU6</accession>
<comment type="caution">
    <text evidence="8">The sequence shown here is derived from an EMBL/GenBank/DDBJ whole genome shotgun (WGS) entry which is preliminary data.</text>
</comment>
<dbReference type="InterPro" id="IPR001736">
    <property type="entry name" value="PLipase_D/transphosphatidylase"/>
</dbReference>
<dbReference type="AlphaFoldDB" id="A0A934KHU6"/>
<evidence type="ECO:0000256" key="6">
    <source>
        <dbReference type="ARBA" id="ARBA00023098"/>
    </source>
</evidence>
<keyword evidence="4" id="KW-0378">Hydrolase</keyword>
<evidence type="ECO:0000256" key="2">
    <source>
        <dbReference type="ARBA" id="ARBA00008664"/>
    </source>
</evidence>
<keyword evidence="6" id="KW-0443">Lipid metabolism</keyword>